<dbReference type="GO" id="GO:0004222">
    <property type="term" value="F:metalloendopeptidase activity"/>
    <property type="evidence" value="ECO:0007669"/>
    <property type="project" value="InterPro"/>
</dbReference>
<dbReference type="GeneID" id="59347748"/>
<sequence>MAFQNAALRQLHPKRPRQFPVGLTALAVGFAAVVSRTFITSNYPELGRRITVNRSSLTPNFLRQLTSLKAISPRAHLLSTFITPSSPMSLTPPFPPPGWQDTPEDVLRITKEIIAKDRAIDDKVGALTPEECNFESVFVTLANAGTDFEVVTEPLSFYQNVSPSKELRDASTDADGLIREYGVESSMRVDVFKAKLAAEKNIKSSGVWDQLSSEDRRLIDKMVLDGKRSGLGLPEDKQAKLKELQKELSKKNFNEEKGLISFTKEELDGVPADVISGYTKRTEGTTELYDVTYKTPDIFPVFKFANNPETRRKAYEGHESRLAINVPLVDRFLALRREIAKVLDYPTWADYITEVKMVKSAKGVIDFLDDLENKLKPVGKKDRETLLALKEKDHAARGLPFDGHFYIWDYRYYDEKYIQSSLDLDDMLVKEYFPVSVVVPAIMEIYQNMLGVRFETINGTTWHPEVQQYAVWEKDAKDQSGFLGYCFLDLFPREGKYSHAAVWPIFSGYTAPDGKRRYPLTAMVANLAKPTPDKPALMRHDDVVTFFHEMGHVFHGLLSQTKFARFHGTKVARDFVEAPSQMLENWCWEPEVLKQMSRHYKTNEPLSGDLIDKIIKSRYVNVGLFFLRQVFFAKFDIKVHTDQGMHFCSSRVLCVIYAIVEHEDYTLLWNRMREEISLVKSDKPCPGQGSFGHISGGYDAGYYGYTYSLVFASDMYATVFKGDPLDPARGKLYRDKILKFGGSREELDSLNDFLGRPPNSDAFLKELFGDKLAAL</sequence>
<comment type="caution">
    <text evidence="11">The sequence shown here is derived from an EMBL/GenBank/DDBJ whole genome shotgun (WGS) entry which is preliminary data.</text>
</comment>
<keyword evidence="3 8" id="KW-0479">Metal-binding</keyword>
<organism evidence="11 12">
    <name type="scientific">Mycena indigotica</name>
    <dbReference type="NCBI Taxonomy" id="2126181"/>
    <lineage>
        <taxon>Eukaryota</taxon>
        <taxon>Fungi</taxon>
        <taxon>Dikarya</taxon>
        <taxon>Basidiomycota</taxon>
        <taxon>Agaricomycotina</taxon>
        <taxon>Agaricomycetes</taxon>
        <taxon>Agaricomycetidae</taxon>
        <taxon>Agaricales</taxon>
        <taxon>Marasmiineae</taxon>
        <taxon>Mycenaceae</taxon>
        <taxon>Mycena</taxon>
    </lineage>
</organism>
<evidence type="ECO:0000256" key="8">
    <source>
        <dbReference type="RuleBase" id="RU003435"/>
    </source>
</evidence>
<reference evidence="11" key="1">
    <citation type="submission" date="2020-05" db="EMBL/GenBank/DDBJ databases">
        <title>Mycena genomes resolve the evolution of fungal bioluminescence.</title>
        <authorList>
            <person name="Tsai I.J."/>
        </authorList>
    </citation>
    <scope>NUCLEOTIDE SEQUENCE</scope>
    <source>
        <strain evidence="11">171206Taipei</strain>
    </source>
</reference>
<accession>A0A8H6W114</accession>
<dbReference type="Gene3D" id="1.10.1370.10">
    <property type="entry name" value="Neurolysin, domain 3"/>
    <property type="match status" value="1"/>
</dbReference>
<dbReference type="FunFam" id="3.40.390.10:FF:000006">
    <property type="entry name" value="Thimet oligopeptidase 1"/>
    <property type="match status" value="1"/>
</dbReference>
<dbReference type="OrthoDB" id="534666at2759"/>
<evidence type="ECO:0000313" key="11">
    <source>
        <dbReference type="EMBL" id="KAF7299086.1"/>
    </source>
</evidence>
<dbReference type="InterPro" id="IPR045090">
    <property type="entry name" value="Pept_M3A_M3B"/>
</dbReference>
<gene>
    <name evidence="11" type="ORF">MIND_00856900</name>
</gene>
<evidence type="ECO:0000256" key="5">
    <source>
        <dbReference type="ARBA" id="ARBA00022833"/>
    </source>
</evidence>
<keyword evidence="4 8" id="KW-0378">Hydrolase</keyword>
<keyword evidence="2 8" id="KW-0645">Protease</keyword>
<dbReference type="GO" id="GO:0006518">
    <property type="term" value="P:peptide metabolic process"/>
    <property type="evidence" value="ECO:0007669"/>
    <property type="project" value="TreeGrafter"/>
</dbReference>
<dbReference type="CDD" id="cd06455">
    <property type="entry name" value="M3A_TOP"/>
    <property type="match status" value="1"/>
</dbReference>
<dbReference type="GO" id="GO:0006508">
    <property type="term" value="P:proteolysis"/>
    <property type="evidence" value="ECO:0007669"/>
    <property type="project" value="UniProtKB-KW"/>
</dbReference>
<feature type="domain" description="Peptidase M3A/M3B catalytic" evidence="10">
    <location>
        <begin position="304"/>
        <end position="766"/>
    </location>
</feature>
<evidence type="ECO:0000259" key="10">
    <source>
        <dbReference type="Pfam" id="PF01432"/>
    </source>
</evidence>
<dbReference type="EMBL" id="JACAZF010000007">
    <property type="protein sequence ID" value="KAF7299086.1"/>
    <property type="molecule type" value="Genomic_DNA"/>
</dbReference>
<keyword evidence="9" id="KW-0472">Membrane</keyword>
<protein>
    <submittedName>
        <fullName evidence="11">Metallopeptidase MepB</fullName>
    </submittedName>
</protein>
<dbReference type="PANTHER" id="PTHR11804">
    <property type="entry name" value="PROTEASE M3 THIMET OLIGOPEPTIDASE-RELATED"/>
    <property type="match status" value="1"/>
</dbReference>
<comment type="function">
    <text evidence="7">Cleaves proteins, imported into the mitochondrion, to their mature size. While most mitochondrial precursor proteins are processed to the mature form in one step by mitochondrial processing peptidase (MPP), the sequential cleavage by MIP of an octapeptide after initial processing by MPP is a required step for a subgroup of nuclear-encoded precursor proteins destined for the matrix or the inner membrane.</text>
</comment>
<dbReference type="Gene3D" id="3.40.390.10">
    <property type="entry name" value="Collagenase (Catalytic Domain)"/>
    <property type="match status" value="1"/>
</dbReference>
<evidence type="ECO:0000256" key="4">
    <source>
        <dbReference type="ARBA" id="ARBA00022801"/>
    </source>
</evidence>
<dbReference type="Pfam" id="PF01432">
    <property type="entry name" value="Peptidase_M3"/>
    <property type="match status" value="1"/>
</dbReference>
<evidence type="ECO:0000256" key="3">
    <source>
        <dbReference type="ARBA" id="ARBA00022723"/>
    </source>
</evidence>
<dbReference type="InterPro" id="IPR024080">
    <property type="entry name" value="Neurolysin/TOP_N"/>
</dbReference>
<evidence type="ECO:0000256" key="2">
    <source>
        <dbReference type="ARBA" id="ARBA00022670"/>
    </source>
</evidence>
<dbReference type="PANTHER" id="PTHR11804:SF84">
    <property type="entry name" value="SACCHAROLYSIN"/>
    <property type="match status" value="1"/>
</dbReference>
<evidence type="ECO:0000256" key="9">
    <source>
        <dbReference type="SAM" id="Phobius"/>
    </source>
</evidence>
<dbReference type="Gene3D" id="1.20.1050.40">
    <property type="entry name" value="Endopeptidase. Chain P, domain 1"/>
    <property type="match status" value="1"/>
</dbReference>
<feature type="transmembrane region" description="Helical" evidence="9">
    <location>
        <begin position="21"/>
        <end position="39"/>
    </location>
</feature>
<keyword evidence="6 8" id="KW-0482">Metalloprotease</keyword>
<dbReference type="Proteomes" id="UP000636479">
    <property type="component" value="Unassembled WGS sequence"/>
</dbReference>
<keyword evidence="9" id="KW-1133">Transmembrane helix</keyword>
<evidence type="ECO:0000256" key="7">
    <source>
        <dbReference type="ARBA" id="ARBA00025208"/>
    </source>
</evidence>
<dbReference type="AlphaFoldDB" id="A0A8H6W114"/>
<dbReference type="RefSeq" id="XP_037218474.1">
    <property type="nucleotide sequence ID" value="XM_037365232.1"/>
</dbReference>
<name>A0A8H6W114_9AGAR</name>
<proteinExistence type="inferred from homology"/>
<dbReference type="GO" id="GO:0046872">
    <property type="term" value="F:metal ion binding"/>
    <property type="evidence" value="ECO:0007669"/>
    <property type="project" value="UniProtKB-UniRule"/>
</dbReference>
<evidence type="ECO:0000256" key="1">
    <source>
        <dbReference type="ARBA" id="ARBA00006040"/>
    </source>
</evidence>
<dbReference type="InterPro" id="IPR001567">
    <property type="entry name" value="Pept_M3A_M3B_dom"/>
</dbReference>
<keyword evidence="9" id="KW-0812">Transmembrane</keyword>
<comment type="similarity">
    <text evidence="1 8">Belongs to the peptidase M3 family.</text>
</comment>
<dbReference type="InterPro" id="IPR024079">
    <property type="entry name" value="MetalloPept_cat_dom_sf"/>
</dbReference>
<keyword evidence="12" id="KW-1185">Reference proteome</keyword>
<dbReference type="InterPro" id="IPR024077">
    <property type="entry name" value="Neurolysin/TOP_dom2"/>
</dbReference>
<keyword evidence="5 8" id="KW-0862">Zinc</keyword>
<evidence type="ECO:0000313" key="12">
    <source>
        <dbReference type="Proteomes" id="UP000636479"/>
    </source>
</evidence>
<dbReference type="SUPFAM" id="SSF55486">
    <property type="entry name" value="Metalloproteases ('zincins'), catalytic domain"/>
    <property type="match status" value="1"/>
</dbReference>
<comment type="cofactor">
    <cofactor evidence="8">
        <name>Zn(2+)</name>
        <dbReference type="ChEBI" id="CHEBI:29105"/>
    </cofactor>
    <text evidence="8">Binds 1 zinc ion.</text>
</comment>
<dbReference type="GO" id="GO:0005758">
    <property type="term" value="C:mitochondrial intermembrane space"/>
    <property type="evidence" value="ECO:0007669"/>
    <property type="project" value="TreeGrafter"/>
</dbReference>
<evidence type="ECO:0000256" key="6">
    <source>
        <dbReference type="ARBA" id="ARBA00023049"/>
    </source>
</evidence>